<dbReference type="GO" id="GO:0008168">
    <property type="term" value="F:methyltransferase activity"/>
    <property type="evidence" value="ECO:0007669"/>
    <property type="project" value="UniProtKB-KW"/>
</dbReference>
<dbReference type="Pfam" id="PF07669">
    <property type="entry name" value="Eco57I"/>
    <property type="match status" value="1"/>
</dbReference>
<sequence>MALSYPAVQVVGGLLPGGVVQRIGEGDPEVPGIDPVSYDLGASESVRRLANAKYLYLRDTYTDFAKRRARGAASIARLTRDEWLGPLLRELQYGDYEPLPGGIPIDDRSFPVSHRWRQTVPLHLLPWHADLDQRVGRAGGPAGAAPHAMVQQLLNQSDRHLWGVLSNGQRLRLLRDSTSLVGSSYIEFDLQSIFEGELFADFVLLFRMAHASRLKVRDEEIGPPSCLLEQWRAYGAKQGERALTRLRGGVEAALEILGTGFLDHPANQHLREVIGTDLSLADFKRSLLRLVYKLLFWMVVEDRELLLDPAADQAARQRYDAYLSSQRLRKLAVVRRYSRHGDLWQGVKLVFRILGSETGSRTVGLPAIGGIFEQSVLDEPLCGAELTNAALLQAVEALSVLAKRHGGRQLVDFRHLGAEELGSVYEALLELHPHWDATRRRFHFSRLNGNDRKKSGSYYTPATLVDSLLDSTLEPLLEEACDKPTRDAREAALLDITVCDPAVGSGHFLIAAARRIAKRLAAERSDEAEPSIDAVRIALRTVVSRCCYGVDLNEMAAELAKVSLWLEAFEPGKPLGYLDANIRVGNSLLGATPAMLRRGIPDAAFVALDGDDRAVVNALRKQNAAERRGQRPLGDAVGVNLDLAEEARAIAHLAPCESLADVHVQAKRAELLDEDRRCARLIADAWCTAFVGPKTERTREYAITHGTLERLAEGKRGSTIQAARQVVETMSRQYRFFHWHIEFPHIFRVPPDGAGVDSATGWTGGFSCILTNPPWEKIELKQEEFFASRDQAIAGAEHAAARRELIKALRTRGHQSGQDLYGELLTAQREVGGVSHMVRASGRYPLTGAGRLNTYAVFAEAARGIAAPRSLLGMILPTGIATDATTQALFKNVVTSESLVSLHDFENEEKLFSNVHHSLRFSLLTIAGRERTAPAASLAFRARRVSDIEVRAYRLTPDEIGLLNPNTGTCPVFLSRRDAEIALGIYSRVPVLWREDDPGGNPWRLWLRQGLFNMATDSGLFHTFDRLVDAGWKLVRNVFVRGGERMLPLYEAKMAHHFDHRLGTYEGATEAQLNVGTLPRLDDDAHRDPAETVMPRYWVAEPEVEARLGNRWSRGWLLGWRDICRSTDERTLISAVASRSAVGDKFLLALPGGHPACLQGNLSSLCLDYVVRQKFAGTSLKFYVLKQLPVLPPESYERRVPWDPEALDLAAWITARVLELTYTADDLAPYARDLGDDGPPFVWDPQRRELIRAELDAAYFQLYGLSRDEVDYVLDTFTVFRQREERTYGEYRMKRLILERYDAMTRAAHLNQPFPPVLDPMPGHGRRHVAGWSRAQ</sequence>
<dbReference type="EC" id="2.1.1.72" evidence="1"/>
<dbReference type="InterPro" id="IPR050953">
    <property type="entry name" value="N4_N6_ade-DNA_methylase"/>
</dbReference>
<dbReference type="Proteomes" id="UP001290101">
    <property type="component" value="Unassembled WGS sequence"/>
</dbReference>
<dbReference type="PANTHER" id="PTHR33841:SF1">
    <property type="entry name" value="DNA METHYLTRANSFERASE A"/>
    <property type="match status" value="1"/>
</dbReference>
<keyword evidence="4" id="KW-0949">S-adenosyl-L-methionine</keyword>
<evidence type="ECO:0000259" key="7">
    <source>
        <dbReference type="Pfam" id="PF07669"/>
    </source>
</evidence>
<comment type="caution">
    <text evidence="8">The sequence shown here is derived from an EMBL/GenBank/DDBJ whole genome shotgun (WGS) entry which is preliminary data.</text>
</comment>
<dbReference type="PANTHER" id="PTHR33841">
    <property type="entry name" value="DNA METHYLTRANSFERASE YEEA-RELATED"/>
    <property type="match status" value="1"/>
</dbReference>
<keyword evidence="2 8" id="KW-0489">Methyltransferase</keyword>
<feature type="region of interest" description="Disordered" evidence="6">
    <location>
        <begin position="1315"/>
        <end position="1336"/>
    </location>
</feature>
<keyword evidence="9" id="KW-1185">Reference proteome</keyword>
<evidence type="ECO:0000256" key="1">
    <source>
        <dbReference type="ARBA" id="ARBA00011900"/>
    </source>
</evidence>
<name>A0ABU5JNP6_9ACTN</name>
<evidence type="ECO:0000256" key="6">
    <source>
        <dbReference type="SAM" id="MobiDB-lite"/>
    </source>
</evidence>
<organism evidence="8 9">
    <name type="scientific">Micromonospora sicca</name>
    <dbReference type="NCBI Taxonomy" id="2202420"/>
    <lineage>
        <taxon>Bacteria</taxon>
        <taxon>Bacillati</taxon>
        <taxon>Actinomycetota</taxon>
        <taxon>Actinomycetes</taxon>
        <taxon>Micromonosporales</taxon>
        <taxon>Micromonosporaceae</taxon>
        <taxon>Micromonospora</taxon>
    </lineage>
</organism>
<evidence type="ECO:0000313" key="8">
    <source>
        <dbReference type="EMBL" id="MDZ5494273.1"/>
    </source>
</evidence>
<proteinExistence type="predicted"/>
<evidence type="ECO:0000256" key="5">
    <source>
        <dbReference type="ARBA" id="ARBA00047942"/>
    </source>
</evidence>
<reference evidence="8 9" key="1">
    <citation type="submission" date="2023-12" db="EMBL/GenBank/DDBJ databases">
        <title>Micromonospora sp. nov., isolated from Atacama Desert.</title>
        <authorList>
            <person name="Carro L."/>
            <person name="Golinska P."/>
            <person name="Klenk H.-P."/>
            <person name="Goodfellow M."/>
        </authorList>
    </citation>
    <scope>NUCLEOTIDE SEQUENCE [LARGE SCALE GENOMIC DNA]</scope>
    <source>
        <strain evidence="8 9">4G53</strain>
    </source>
</reference>
<dbReference type="InterPro" id="IPR029063">
    <property type="entry name" value="SAM-dependent_MTases_sf"/>
</dbReference>
<protein>
    <recommendedName>
        <fullName evidence="1">site-specific DNA-methyltransferase (adenine-specific)</fullName>
        <ecNumber evidence="1">2.1.1.72</ecNumber>
    </recommendedName>
</protein>
<dbReference type="Gene3D" id="3.40.50.150">
    <property type="entry name" value="Vaccinia Virus protein VP39"/>
    <property type="match status" value="2"/>
</dbReference>
<evidence type="ECO:0000256" key="3">
    <source>
        <dbReference type="ARBA" id="ARBA00022679"/>
    </source>
</evidence>
<keyword evidence="3" id="KW-0808">Transferase</keyword>
<comment type="catalytic activity">
    <reaction evidence="5">
        <text>a 2'-deoxyadenosine in DNA + S-adenosyl-L-methionine = an N(6)-methyl-2'-deoxyadenosine in DNA + S-adenosyl-L-homocysteine + H(+)</text>
        <dbReference type="Rhea" id="RHEA:15197"/>
        <dbReference type="Rhea" id="RHEA-COMP:12418"/>
        <dbReference type="Rhea" id="RHEA-COMP:12419"/>
        <dbReference type="ChEBI" id="CHEBI:15378"/>
        <dbReference type="ChEBI" id="CHEBI:57856"/>
        <dbReference type="ChEBI" id="CHEBI:59789"/>
        <dbReference type="ChEBI" id="CHEBI:90615"/>
        <dbReference type="ChEBI" id="CHEBI:90616"/>
        <dbReference type="EC" id="2.1.1.72"/>
    </reaction>
</comment>
<accession>A0ABU5JNP6</accession>
<evidence type="ECO:0000313" key="9">
    <source>
        <dbReference type="Proteomes" id="UP001290101"/>
    </source>
</evidence>
<dbReference type="GO" id="GO:0032259">
    <property type="term" value="P:methylation"/>
    <property type="evidence" value="ECO:0007669"/>
    <property type="project" value="UniProtKB-KW"/>
</dbReference>
<gene>
    <name evidence="8" type="ORF">U2F25_33330</name>
</gene>
<dbReference type="SUPFAM" id="SSF53335">
    <property type="entry name" value="S-adenosyl-L-methionine-dependent methyltransferases"/>
    <property type="match status" value="1"/>
</dbReference>
<feature type="domain" description="Type II methyltransferase M.TaqI-like" evidence="7">
    <location>
        <begin position="546"/>
        <end position="784"/>
    </location>
</feature>
<evidence type="ECO:0000256" key="4">
    <source>
        <dbReference type="ARBA" id="ARBA00022691"/>
    </source>
</evidence>
<dbReference type="RefSeq" id="WP_322443750.1">
    <property type="nucleotide sequence ID" value="NZ_JAXOTQ010000067.1"/>
</dbReference>
<dbReference type="EMBL" id="JAXOTQ010000067">
    <property type="protein sequence ID" value="MDZ5494273.1"/>
    <property type="molecule type" value="Genomic_DNA"/>
</dbReference>
<dbReference type="InterPro" id="IPR011639">
    <property type="entry name" value="MethylTrfase_TaqI-like_dom"/>
</dbReference>
<evidence type="ECO:0000256" key="2">
    <source>
        <dbReference type="ARBA" id="ARBA00022603"/>
    </source>
</evidence>
<dbReference type="PRINTS" id="PR00507">
    <property type="entry name" value="N12N6MTFRASE"/>
</dbReference>